<evidence type="ECO:0000256" key="1">
    <source>
        <dbReference type="ARBA" id="ARBA00022729"/>
    </source>
</evidence>
<evidence type="ECO:0000313" key="4">
    <source>
        <dbReference type="EMBL" id="CAF3939649.1"/>
    </source>
</evidence>
<name>A0A819JXD7_9BILA</name>
<dbReference type="SUPFAM" id="SSF69318">
    <property type="entry name" value="Integrin alpha N-terminal domain"/>
    <property type="match status" value="1"/>
</dbReference>
<feature type="transmembrane region" description="Helical" evidence="3">
    <location>
        <begin position="913"/>
        <end position="931"/>
    </location>
</feature>
<feature type="transmembrane region" description="Helical" evidence="3">
    <location>
        <begin position="43"/>
        <end position="61"/>
    </location>
</feature>
<reference evidence="4" key="1">
    <citation type="submission" date="2021-02" db="EMBL/GenBank/DDBJ databases">
        <authorList>
            <person name="Nowell W R."/>
        </authorList>
    </citation>
    <scope>NUCLEOTIDE SEQUENCE</scope>
</reference>
<keyword evidence="3" id="KW-0812">Transmembrane</keyword>
<proteinExistence type="predicted"/>
<dbReference type="PANTHER" id="PTHR46580:SF4">
    <property type="entry name" value="ATP_GTP-BINDING PROTEIN"/>
    <property type="match status" value="1"/>
</dbReference>
<keyword evidence="3" id="KW-1133">Transmembrane helix</keyword>
<keyword evidence="3" id="KW-0472">Membrane</keyword>
<evidence type="ECO:0000256" key="2">
    <source>
        <dbReference type="SAM" id="MobiDB-lite"/>
    </source>
</evidence>
<feature type="transmembrane region" description="Helical" evidence="3">
    <location>
        <begin position="814"/>
        <end position="836"/>
    </location>
</feature>
<protein>
    <submittedName>
        <fullName evidence="4">Uncharacterized protein</fullName>
    </submittedName>
</protein>
<feature type="transmembrane region" description="Helical" evidence="3">
    <location>
        <begin position="470"/>
        <end position="488"/>
    </location>
</feature>
<gene>
    <name evidence="4" type="ORF">OKA104_LOCUS26309</name>
</gene>
<feature type="region of interest" description="Disordered" evidence="2">
    <location>
        <begin position="1311"/>
        <end position="1330"/>
    </location>
</feature>
<keyword evidence="1" id="KW-0732">Signal</keyword>
<accession>A0A819JXD7</accession>
<feature type="transmembrane region" description="Helical" evidence="3">
    <location>
        <begin position="369"/>
        <end position="394"/>
    </location>
</feature>
<dbReference type="Proteomes" id="UP000663881">
    <property type="component" value="Unassembled WGS sequence"/>
</dbReference>
<organism evidence="4 5">
    <name type="scientific">Adineta steineri</name>
    <dbReference type="NCBI Taxonomy" id="433720"/>
    <lineage>
        <taxon>Eukaryota</taxon>
        <taxon>Metazoa</taxon>
        <taxon>Spiralia</taxon>
        <taxon>Gnathifera</taxon>
        <taxon>Rotifera</taxon>
        <taxon>Eurotatoria</taxon>
        <taxon>Bdelloidea</taxon>
        <taxon>Adinetida</taxon>
        <taxon>Adinetidae</taxon>
        <taxon>Adineta</taxon>
    </lineage>
</organism>
<dbReference type="InterPro" id="IPR013517">
    <property type="entry name" value="FG-GAP"/>
</dbReference>
<dbReference type="PANTHER" id="PTHR46580">
    <property type="entry name" value="SENSOR KINASE-RELATED"/>
    <property type="match status" value="1"/>
</dbReference>
<sequence length="1724" mass="200297">MSISEKLCYFFNFLKSYLSRLNLFNTESEDEIIIQNERRTTRLYLILMILSMIIFLLYYSIVFNTQTIEIESPSLEEYNRIKEETSLQCLCTNISIKYGLFVKIEPIYHQLCRSNLVSEEWINHLFDLYNQSWNKSIQIDFRRIGVFQFQTLRHLCQIANDTLTKGLQSFRNTDFIQSQLILPETFEAQIDYLTKGFIDETPKSFLRTLNFMQDITAQSLFMTGASITSVRPIAHYQFEKNSTIPYPGINYTFTDNFTCICSSSTATNCMGLTTFDNDIVPGFQTGCYMLSTLMNSTLEAFHNQTFIDKLSNSSHIFKKLNSSISHEKIVMLLKQMFVEDWSNETLYNKYFHSCAPKSCSYKKTQRYSFWKILLILIGLFNGLSMILRILTPFIMKIWPFLRKKICRPISPTTEATVNFDTPAPAASIKTKIKRFSQSIKRKFVELNLFKSIPRSTDEFILRQQRHQTRLYLILLLLTLIILTFYAIFEPHINSITIESPSITTYNELNNNNKYSLTLDCPCRETTLEYQQFLTDIQVKYHEICSSEFISSRWLHLQFIQSPIRTFFTHDIRYQSQIHFQLLSTLCHIAKQTVNDSLQSLNRTKFITQNVILRSSFETQWNLIIEQFKRTLPESYRRTVQLMEVNTDINQLIVPLTSIIKPLASSVEVFDPITGVIEVIYSNEILFHFTPSLNPKDVLVSNGNFERSDFIKFIPGMIQTRSPLRSVLLSTLECFYNDTCLSWIRNEIDSRISPTNFSTLNLSLLAENESQYDRIQILVDKIFIQSFNYQISYESYFNQCHPIRCQYTYQNRFDIMYIITTITSLLGGLNFILRLLIPSIIKLSYYIWFKIISQRQNTIRTFTATISNRRVCCENIRVLLRRMKKRIIELNVYPIKSSSQDIKIIQKHRRLTRIYLTLLFISLLILVIYTMITKETITMTIKSPSISKYSALYDQYPSTFQCSCSNIAIKYNKFIQPIDPEYHSICSSEFFSLDRYDTVWNDSDEAESIREDNDDDFRSWIKPQLDMISTMCSLSKNILNSSLSLWLQRDFVTANVISRIEFDTQIKGLFEEFKTTTGNELILLFKLLQTTNFANQLATTRSSNWKFIVNSIYDFDSFTDIQLLHQSIYQNTLHALALPQTYNENNCSCAFQSICAKFSSFAYRISNRSMRQILPNFLTGCLPVDAMLQSDFSCFFNQTCLHLLQTLIYYAKSFPVKVLRSSHSSNRTVETILSQLFVEEWNENISFALYYEKCHPEICQYSYPTTFNGIYFLTKTLAIFSGLTKVLRYIVSFIAFLVIKLLSWRKKKKKKKKSKIRPQSNDDIQSNVPNLPSTTIEINDISDQPEQIVSSNNRTDRIIVICLFGRDPKSFIIRDFNGDSYLDLAVTNYDDHTFSILFGEKNGTFQTQQVYPTGNETYPWGITSADFNNDTFLDLAITLSTTNQIAFFFGIASNGTFSSMPRILVTCENIDHKVRLIEVNDLNNDGFIDLLVGCTYPGTISALYNLLNQGDGWYNRSTIPYYFGDHGDIDSFVFGDFNNDGKQNDFSLCGLENEVDIFYDSKYSIVDNNILPWESHKIRIYGIPQSIIQGRFNDDEFDDLALIAPESNTLHILLNYGNETFLRQIYHIDNYPVSITQINFNNDSIDDLAILTCNQTINIYLGTKLGIFFQENIISFQLQFNHTGACFQSLKAADLNQDGKDDLLFIDPNAQTIGVLLNINCNNHF</sequence>
<feature type="compositionally biased region" description="Polar residues" evidence="2">
    <location>
        <begin position="1316"/>
        <end position="1330"/>
    </location>
</feature>
<dbReference type="Gene3D" id="2.130.10.130">
    <property type="entry name" value="Integrin alpha, N-terminal"/>
    <property type="match status" value="2"/>
</dbReference>
<evidence type="ECO:0000256" key="3">
    <source>
        <dbReference type="SAM" id="Phobius"/>
    </source>
</evidence>
<evidence type="ECO:0000313" key="5">
    <source>
        <dbReference type="Proteomes" id="UP000663881"/>
    </source>
</evidence>
<dbReference type="EMBL" id="CAJOAY010002294">
    <property type="protein sequence ID" value="CAF3939649.1"/>
    <property type="molecule type" value="Genomic_DNA"/>
</dbReference>
<dbReference type="InterPro" id="IPR028994">
    <property type="entry name" value="Integrin_alpha_N"/>
</dbReference>
<comment type="caution">
    <text evidence="4">The sequence shown here is derived from an EMBL/GenBank/DDBJ whole genome shotgun (WGS) entry which is preliminary data.</text>
</comment>
<dbReference type="Pfam" id="PF13517">
    <property type="entry name" value="FG-GAP_3"/>
    <property type="match status" value="3"/>
</dbReference>